<feature type="region of interest" description="Disordered" evidence="1">
    <location>
        <begin position="192"/>
        <end position="260"/>
    </location>
</feature>
<reference evidence="3 4" key="1">
    <citation type="journal article" date="2025" name="Anaerobe">
        <title>Description of Anaerococcus kampingiae sp. nov., Anaerococcus groningensis sp. nov., Anaerococcus martiniensis sp. nov., and Anaerococcus cruorum sp. nov., isolated from human clinical specimens.</title>
        <authorList>
            <person name="Boiten K.E."/>
            <person name="Meijer J."/>
            <person name="van Wezel E.M."/>
            <person name="Veloo A.C.M."/>
        </authorList>
    </citation>
    <scope>NUCLEOTIDE SEQUENCE [LARGE SCALE GENOMIC DNA]</scope>
    <source>
        <strain evidence="3 4">ENR0874</strain>
    </source>
</reference>
<evidence type="ECO:0000313" key="4">
    <source>
        <dbReference type="Proteomes" id="UP001637994"/>
    </source>
</evidence>
<feature type="transmembrane region" description="Helical" evidence="2">
    <location>
        <begin position="58"/>
        <end position="78"/>
    </location>
</feature>
<feature type="transmembrane region" description="Helical" evidence="2">
    <location>
        <begin position="90"/>
        <end position="106"/>
    </location>
</feature>
<accession>A0ABW9MFF0</accession>
<dbReference type="EMBL" id="JBGMEF010000026">
    <property type="protein sequence ID" value="MFO3667579.1"/>
    <property type="molecule type" value="Genomic_DNA"/>
</dbReference>
<evidence type="ECO:0000256" key="2">
    <source>
        <dbReference type="SAM" id="Phobius"/>
    </source>
</evidence>
<protein>
    <submittedName>
        <fullName evidence="3">Uncharacterized protein</fullName>
    </submittedName>
</protein>
<keyword evidence="2" id="KW-0812">Transmembrane</keyword>
<feature type="compositionally biased region" description="Basic and acidic residues" evidence="1">
    <location>
        <begin position="204"/>
        <end position="259"/>
    </location>
</feature>
<dbReference type="Proteomes" id="UP001637994">
    <property type="component" value="Unassembled WGS sequence"/>
</dbReference>
<evidence type="ECO:0000256" key="1">
    <source>
        <dbReference type="SAM" id="MobiDB-lite"/>
    </source>
</evidence>
<feature type="transmembrane region" description="Helical" evidence="2">
    <location>
        <begin position="112"/>
        <end position="132"/>
    </location>
</feature>
<keyword evidence="2" id="KW-1133">Transmembrane helix</keyword>
<name>A0ABW9MFF0_9FIRM</name>
<sequence>MKDLIKFFSIITGLFRSIISILLFFAIGFIVFVDNNLYLAAFDLIGITNIARSILKPLSLILVLIAFIINTIVARNIFKAGENGKSHPSNIFFALIFLAIDGFLLMSFREKLLFILIGLNGLLLLNSLIGLIGKVRGIYQVEGSKQTKTEYIEINQNNTDNSENLLKSDDVKLLKNEEVKLDGKTKIKTSQLIDKNTDNESEDSDKKDENKITLDEASSDTDKTYEKSSEEKPLTLADLKKEEEASPNNHKESKNKSDDLIITETNLDDLKKKSHEDLKTNKVIVSDNDDITYDPDLAEDFQKAEDERIYDKSTFVREETKE</sequence>
<feature type="transmembrane region" description="Helical" evidence="2">
    <location>
        <begin position="7"/>
        <end position="33"/>
    </location>
</feature>
<evidence type="ECO:0000313" key="3">
    <source>
        <dbReference type="EMBL" id="MFO3667579.1"/>
    </source>
</evidence>
<organism evidence="3 4">
    <name type="scientific">Anaerococcus kampingae</name>
    <dbReference type="NCBI Taxonomy" id="3115614"/>
    <lineage>
        <taxon>Bacteria</taxon>
        <taxon>Bacillati</taxon>
        <taxon>Bacillota</taxon>
        <taxon>Tissierellia</taxon>
        <taxon>Tissierellales</taxon>
        <taxon>Peptoniphilaceae</taxon>
        <taxon>Anaerococcus</taxon>
    </lineage>
</organism>
<gene>
    <name evidence="3" type="ORF">ACCQ42_07325</name>
</gene>
<proteinExistence type="predicted"/>
<keyword evidence="4" id="KW-1185">Reference proteome</keyword>
<comment type="caution">
    <text evidence="3">The sequence shown here is derived from an EMBL/GenBank/DDBJ whole genome shotgun (WGS) entry which is preliminary data.</text>
</comment>
<dbReference type="RefSeq" id="WP_106459846.1">
    <property type="nucleotide sequence ID" value="NZ_JBGMEF010000026.1"/>
</dbReference>
<keyword evidence="2" id="KW-0472">Membrane</keyword>